<evidence type="ECO:0000256" key="1">
    <source>
        <dbReference type="ARBA" id="ARBA00009178"/>
    </source>
</evidence>
<dbReference type="InterPro" id="IPR008801">
    <property type="entry name" value="RALF"/>
</dbReference>
<keyword evidence="2" id="KW-0732">Signal</keyword>
<reference evidence="5 6" key="1">
    <citation type="submission" date="2015-06" db="EMBL/GenBank/DDBJ databases">
        <title>Survival trade-offs in plant roots during colonization by closely related pathogenic and mutualistic fungi.</title>
        <authorList>
            <person name="Hacquard S."/>
            <person name="Kracher B."/>
            <person name="Hiruma K."/>
            <person name="Weinman A."/>
            <person name="Muench P."/>
            <person name="Garrido Oter R."/>
            <person name="Ver Loren van Themaat E."/>
            <person name="Dallerey J.-F."/>
            <person name="Damm U."/>
            <person name="Henrissat B."/>
            <person name="Lespinet O."/>
            <person name="Thon M."/>
            <person name="Kemen E."/>
            <person name="McHardy A.C."/>
            <person name="Schulze-Lefert P."/>
            <person name="O'Connell R.J."/>
        </authorList>
    </citation>
    <scope>NUCLEOTIDE SEQUENCE [LARGE SCALE GENOMIC DNA]</scope>
    <source>
        <strain evidence="5 6">0861</strain>
    </source>
</reference>
<keyword evidence="3" id="KW-1015">Disulfide bond</keyword>
<proteinExistence type="inferred from homology"/>
<comment type="similarity">
    <text evidence="1">Belongs to the plant rapid alkalinization factor (RALF) family.</text>
</comment>
<sequence>MLATTSAIPSRKVISYEALGANRIPGCDGKNKKNCNPGGGKPANPYTRGCSAIDRCRTDGIRGRDVVVEVRATEEEEHMSRAVVEM</sequence>
<evidence type="ECO:0000256" key="3">
    <source>
        <dbReference type="ARBA" id="ARBA00023157"/>
    </source>
</evidence>
<organism evidence="5 6">
    <name type="scientific">Colletotrichum tofieldiae</name>
    <dbReference type="NCBI Taxonomy" id="708197"/>
    <lineage>
        <taxon>Eukaryota</taxon>
        <taxon>Fungi</taxon>
        <taxon>Dikarya</taxon>
        <taxon>Ascomycota</taxon>
        <taxon>Pezizomycotina</taxon>
        <taxon>Sordariomycetes</taxon>
        <taxon>Hypocreomycetidae</taxon>
        <taxon>Glomerellales</taxon>
        <taxon>Glomerellaceae</taxon>
        <taxon>Colletotrichum</taxon>
        <taxon>Colletotrichum spaethianum species complex</taxon>
    </lineage>
</organism>
<dbReference type="AlphaFoldDB" id="A0A166VHT8"/>
<protein>
    <submittedName>
        <fullName evidence="5">Uncharacterized protein</fullName>
    </submittedName>
</protein>
<dbReference type="PANTHER" id="PTHR34270">
    <property type="entry name" value="PROTEIN RALF-LIKE 15-RELATED"/>
    <property type="match status" value="1"/>
</dbReference>
<dbReference type="EMBL" id="LFIV01000031">
    <property type="protein sequence ID" value="KZL74583.1"/>
    <property type="molecule type" value="Genomic_DNA"/>
</dbReference>
<dbReference type="SMR" id="A0A166VHT8"/>
<evidence type="ECO:0000313" key="6">
    <source>
        <dbReference type="Proteomes" id="UP000076552"/>
    </source>
</evidence>
<accession>A0A166VHT8</accession>
<evidence type="ECO:0000256" key="4">
    <source>
        <dbReference type="ARBA" id="ARBA00037228"/>
    </source>
</evidence>
<comment type="function">
    <text evidence="4">Cell signaling peptide that may regulate plant stress, growth, and development. Mediates a rapid alkalinization of extracellular space by mediating a transient increase in the cytoplasmic Ca(2+) concentration leading to a calcium-dependent signaling events through a cell surface receptor and a concomitant activation of some intracellular mitogen-activated protein kinases.</text>
</comment>
<dbReference type="Proteomes" id="UP000076552">
    <property type="component" value="Unassembled WGS sequence"/>
</dbReference>
<evidence type="ECO:0000313" key="5">
    <source>
        <dbReference type="EMBL" id="KZL74583.1"/>
    </source>
</evidence>
<keyword evidence="6" id="KW-1185">Reference proteome</keyword>
<comment type="caution">
    <text evidence="5">The sequence shown here is derived from an EMBL/GenBank/DDBJ whole genome shotgun (WGS) entry which is preliminary data.</text>
</comment>
<dbReference type="PANTHER" id="PTHR34270:SF3">
    <property type="entry name" value="PROTEIN RALF-LIKE 16-RELATED"/>
    <property type="match status" value="1"/>
</dbReference>
<evidence type="ECO:0000256" key="2">
    <source>
        <dbReference type="ARBA" id="ARBA00022729"/>
    </source>
</evidence>
<gene>
    <name evidence="5" type="ORF">CT0861_00033</name>
</gene>
<name>A0A166VHT8_9PEZI</name>
<dbReference type="Pfam" id="PF05498">
    <property type="entry name" value="RALF"/>
    <property type="match status" value="1"/>
</dbReference>